<accession>A0A2C0W4X8</accession>
<sequence>MQPLSRYSRAVRPPPQSSAKAKKVGGVGLPVKARLVRANNQWGMEKPLIKVSLYWMRAI</sequence>
<evidence type="ECO:0000313" key="5">
    <source>
        <dbReference type="Proteomes" id="UP001248134"/>
    </source>
</evidence>
<gene>
    <name evidence="3" type="ORF">COF81_01060</name>
    <name evidence="2" type="ORF">FOS08_05100</name>
</gene>
<comment type="caution">
    <text evidence="2">The sequence shown here is derived from an EMBL/GenBank/DDBJ whole genome shotgun (WGS) entry which is preliminary data.</text>
</comment>
<accession>A0A2A8H0X4</accession>
<dbReference type="EMBL" id="VLYX01000003">
    <property type="protein sequence ID" value="MDR4325325.1"/>
    <property type="molecule type" value="Genomic_DNA"/>
</dbReference>
<name>A0A2C0W4X8_9BACI</name>
<evidence type="ECO:0000313" key="4">
    <source>
        <dbReference type="Proteomes" id="UP000221918"/>
    </source>
</evidence>
<dbReference type="Proteomes" id="UP001248134">
    <property type="component" value="Unassembled WGS sequence"/>
</dbReference>
<proteinExistence type="predicted"/>
<dbReference type="Proteomes" id="UP000221918">
    <property type="component" value="Unassembled WGS sequence"/>
</dbReference>
<organism evidence="2 5">
    <name type="scientific">Bacillus pseudomycoides</name>
    <dbReference type="NCBI Taxonomy" id="64104"/>
    <lineage>
        <taxon>Bacteria</taxon>
        <taxon>Bacillati</taxon>
        <taxon>Bacillota</taxon>
        <taxon>Bacilli</taxon>
        <taxon>Bacillales</taxon>
        <taxon>Bacillaceae</taxon>
        <taxon>Bacillus</taxon>
        <taxon>Bacillus cereus group</taxon>
    </lineage>
</organism>
<feature type="region of interest" description="Disordered" evidence="1">
    <location>
        <begin position="1"/>
        <end position="24"/>
    </location>
</feature>
<reference evidence="2" key="2">
    <citation type="submission" date="2019-07" db="EMBL/GenBank/DDBJ databases">
        <title>Phylogenomic Reclassification of ATCC Bacillus Strains and Various Taxa within the Genus Bacillus.</title>
        <authorList>
            <person name="Riojas M.A."/>
            <person name="Frank A.M."/>
            <person name="Fenn S.L."/>
            <person name="King S.P."/>
            <person name="Brower S.M."/>
            <person name="Hazbon M.H."/>
        </authorList>
    </citation>
    <scope>NUCLEOTIDE SEQUENCE</scope>
    <source>
        <strain evidence="2">NR-12239</strain>
    </source>
</reference>
<dbReference type="AlphaFoldDB" id="A0A2C0W4X8"/>
<dbReference type="EMBL" id="NUTL01000006">
    <property type="protein sequence ID" value="PHF04659.1"/>
    <property type="molecule type" value="Genomic_DNA"/>
</dbReference>
<evidence type="ECO:0000313" key="2">
    <source>
        <dbReference type="EMBL" id="MDR4325325.1"/>
    </source>
</evidence>
<evidence type="ECO:0000313" key="3">
    <source>
        <dbReference type="EMBL" id="PHF04659.1"/>
    </source>
</evidence>
<protein>
    <submittedName>
        <fullName evidence="2">Uncharacterized protein</fullName>
    </submittedName>
</protein>
<reference evidence="3 4" key="1">
    <citation type="submission" date="2017-09" db="EMBL/GenBank/DDBJ databases">
        <title>Large-scale bioinformatics analysis of Bacillus genomes uncovers conserved roles of natural products in bacterial physiology.</title>
        <authorList>
            <consortium name="Agbiome Team Llc"/>
            <person name="Bleich R.M."/>
            <person name="Grubbs K.J."/>
            <person name="Santa Maria K.C."/>
            <person name="Allen S.E."/>
            <person name="Farag S."/>
            <person name="Shank E.A."/>
            <person name="Bowers A."/>
        </authorList>
    </citation>
    <scope>NUCLEOTIDE SEQUENCE [LARGE SCALE GENOMIC DNA]</scope>
    <source>
        <strain evidence="3 4">AFS037265</strain>
    </source>
</reference>
<evidence type="ECO:0000256" key="1">
    <source>
        <dbReference type="SAM" id="MobiDB-lite"/>
    </source>
</evidence>